<dbReference type="AlphaFoldDB" id="A0A6S7DV59"/>
<proteinExistence type="predicted"/>
<feature type="coiled-coil region" evidence="1">
    <location>
        <begin position="35"/>
        <end position="90"/>
    </location>
</feature>
<evidence type="ECO:0008006" key="4">
    <source>
        <dbReference type="Google" id="ProtNLM"/>
    </source>
</evidence>
<gene>
    <name evidence="2" type="ORF">LMG26841_02866</name>
</gene>
<dbReference type="Proteomes" id="UP000494272">
    <property type="component" value="Unassembled WGS sequence"/>
</dbReference>
<accession>A0A6S7DV59</accession>
<organism evidence="2 3">
    <name type="scientific">Achromobacter dolens</name>
    <dbReference type="NCBI Taxonomy" id="1287738"/>
    <lineage>
        <taxon>Bacteria</taxon>
        <taxon>Pseudomonadati</taxon>
        <taxon>Pseudomonadota</taxon>
        <taxon>Betaproteobacteria</taxon>
        <taxon>Burkholderiales</taxon>
        <taxon>Alcaligenaceae</taxon>
        <taxon>Achromobacter</taxon>
    </lineage>
</organism>
<reference evidence="2 3" key="1">
    <citation type="submission" date="2020-04" db="EMBL/GenBank/DDBJ databases">
        <authorList>
            <person name="De Canck E."/>
        </authorList>
    </citation>
    <scope>NUCLEOTIDE SEQUENCE [LARGE SCALE GENOMIC DNA]</scope>
    <source>
        <strain evidence="2 3">LMG 26841</strain>
    </source>
</reference>
<dbReference type="GeneID" id="94356417"/>
<sequence>MLAMLGFTIPAAGILALRNALGEERAIAVAQALEHARLQGEADLLKRSQDEARAELQAYALSRVDFARERAELERDIARERAALEREIATRAAQEQFDKLVEVVAQLPTREELKRFATHEDLAEVRHDLMRLDKKMTVGFLTLLTLQLASSAPNLIDWGIKVVGYALR</sequence>
<protein>
    <recommendedName>
        <fullName evidence="4">DUF3552 domain-containing protein</fullName>
    </recommendedName>
</protein>
<keyword evidence="3" id="KW-1185">Reference proteome</keyword>
<dbReference type="RefSeq" id="WP_175167514.1">
    <property type="nucleotide sequence ID" value="NZ_CADIKW010000005.1"/>
</dbReference>
<evidence type="ECO:0000313" key="3">
    <source>
        <dbReference type="Proteomes" id="UP000494272"/>
    </source>
</evidence>
<name>A0A6S7DV59_9BURK</name>
<dbReference type="EMBL" id="CADIKW010000005">
    <property type="protein sequence ID" value="CAB3869392.1"/>
    <property type="molecule type" value="Genomic_DNA"/>
</dbReference>
<keyword evidence="1" id="KW-0175">Coiled coil</keyword>
<evidence type="ECO:0000256" key="1">
    <source>
        <dbReference type="SAM" id="Coils"/>
    </source>
</evidence>
<evidence type="ECO:0000313" key="2">
    <source>
        <dbReference type="EMBL" id="CAB3869392.1"/>
    </source>
</evidence>